<organism evidence="1 2">
    <name type="scientific">Shigella phage Sf18</name>
    <dbReference type="NCBI Taxonomy" id="2024319"/>
    <lineage>
        <taxon>Viruses</taxon>
        <taxon>Duplodnaviria</taxon>
        <taxon>Heunggongvirae</taxon>
        <taxon>Uroviricota</taxon>
        <taxon>Caudoviricetes</taxon>
        <taxon>Andersonviridae</taxon>
        <taxon>Ounavirinae</taxon>
        <taxon>Mooglevirus</taxon>
        <taxon>Mooglevirus Sf17</taxon>
    </lineage>
</organism>
<proteinExistence type="predicted"/>
<accession>A0A291AZE9</accession>
<evidence type="ECO:0000313" key="1">
    <source>
        <dbReference type="EMBL" id="ATE86385.1"/>
    </source>
</evidence>
<name>A0A291AZE9_9CAUD</name>
<gene>
    <name evidence="1" type="ORF">Sf18_gp111</name>
</gene>
<reference evidence="1 2" key="1">
    <citation type="submission" date="2017-05" db="EMBL/GenBank/DDBJ databases">
        <title>The isolation and characterization of 16 novel Shigella-infecting phages from the environment.</title>
        <authorList>
            <person name="Doore S.M."/>
            <person name="Schrad J.R."/>
            <person name="Dover J.A."/>
            <person name="Parent K.N."/>
        </authorList>
    </citation>
    <scope>NUCLEOTIDE SEQUENCE [LARGE SCALE GENOMIC DNA]</scope>
</reference>
<evidence type="ECO:0000313" key="2">
    <source>
        <dbReference type="Proteomes" id="UP000225734"/>
    </source>
</evidence>
<dbReference type="Proteomes" id="UP000225734">
    <property type="component" value="Segment"/>
</dbReference>
<dbReference type="EMBL" id="MF158044">
    <property type="protein sequence ID" value="ATE86385.1"/>
    <property type="molecule type" value="Genomic_DNA"/>
</dbReference>
<protein>
    <submittedName>
        <fullName evidence="1">Uncharacterized protein</fullName>
    </submittedName>
</protein>
<sequence length="75" mass="8765">MYKLIVEKHKDDHKIETGRFGDTFFIAVGWQCDPLEVRKIVYNFAGLELKQAIFETSLPENKDTCNNAYILSRVR</sequence>